<dbReference type="PANTHER" id="PTHR38909">
    <property type="entry name" value="G PROTEIN GAMMA DOMAIN-CONTAINING PROTEIN"/>
    <property type="match status" value="1"/>
</dbReference>
<dbReference type="InterPro" id="IPR013783">
    <property type="entry name" value="Ig-like_fold"/>
</dbReference>
<evidence type="ECO:0000256" key="1">
    <source>
        <dbReference type="SAM" id="MobiDB-lite"/>
    </source>
</evidence>
<feature type="compositionally biased region" description="Polar residues" evidence="1">
    <location>
        <begin position="410"/>
        <end position="419"/>
    </location>
</feature>
<name>A0ABD3NTZ4_9STRA</name>
<dbReference type="CDD" id="cd00136">
    <property type="entry name" value="PDZ_canonical"/>
    <property type="match status" value="1"/>
</dbReference>
<dbReference type="PROSITE" id="PS50106">
    <property type="entry name" value="PDZ"/>
    <property type="match status" value="1"/>
</dbReference>
<dbReference type="Proteomes" id="UP001516023">
    <property type="component" value="Unassembled WGS sequence"/>
</dbReference>
<dbReference type="EMBL" id="JABMIG020000414">
    <property type="protein sequence ID" value="KAL3778886.1"/>
    <property type="molecule type" value="Genomic_DNA"/>
</dbReference>
<gene>
    <name evidence="5" type="ORF">HJC23_011173</name>
</gene>
<organism evidence="5 6">
    <name type="scientific">Cyclotella cryptica</name>
    <dbReference type="NCBI Taxonomy" id="29204"/>
    <lineage>
        <taxon>Eukaryota</taxon>
        <taxon>Sar</taxon>
        <taxon>Stramenopiles</taxon>
        <taxon>Ochrophyta</taxon>
        <taxon>Bacillariophyta</taxon>
        <taxon>Coscinodiscophyceae</taxon>
        <taxon>Thalassiosirophycidae</taxon>
        <taxon>Stephanodiscales</taxon>
        <taxon>Stephanodiscaceae</taxon>
        <taxon>Cyclotella</taxon>
    </lineage>
</organism>
<keyword evidence="6" id="KW-1185">Reference proteome</keyword>
<feature type="transmembrane region" description="Helical" evidence="2">
    <location>
        <begin position="436"/>
        <end position="458"/>
    </location>
</feature>
<feature type="compositionally biased region" description="Polar residues" evidence="1">
    <location>
        <begin position="493"/>
        <end position="508"/>
    </location>
</feature>
<keyword evidence="3" id="KW-0732">Signal</keyword>
<feature type="region of interest" description="Disordered" evidence="1">
    <location>
        <begin position="490"/>
        <end position="509"/>
    </location>
</feature>
<dbReference type="PANTHER" id="PTHR38909:SF1">
    <property type="entry name" value="G PROTEIN GAMMA DOMAIN-CONTAINING PROTEIN"/>
    <property type="match status" value="1"/>
</dbReference>
<keyword evidence="2" id="KW-1133">Transmembrane helix</keyword>
<feature type="signal peptide" evidence="3">
    <location>
        <begin position="1"/>
        <end position="23"/>
    </location>
</feature>
<evidence type="ECO:0000313" key="6">
    <source>
        <dbReference type="Proteomes" id="UP001516023"/>
    </source>
</evidence>
<dbReference type="SUPFAM" id="SSF50156">
    <property type="entry name" value="PDZ domain-like"/>
    <property type="match status" value="1"/>
</dbReference>
<dbReference type="InterPro" id="IPR036034">
    <property type="entry name" value="PDZ_sf"/>
</dbReference>
<evidence type="ECO:0000256" key="3">
    <source>
        <dbReference type="SAM" id="SignalP"/>
    </source>
</evidence>
<dbReference type="Gene3D" id="2.60.40.10">
    <property type="entry name" value="Immunoglobulins"/>
    <property type="match status" value="1"/>
</dbReference>
<dbReference type="Gene3D" id="2.30.42.10">
    <property type="match status" value="1"/>
</dbReference>
<evidence type="ECO:0000259" key="4">
    <source>
        <dbReference type="PROSITE" id="PS50106"/>
    </source>
</evidence>
<feature type="chain" id="PRO_5044791980" description="PDZ domain-containing protein" evidence="3">
    <location>
        <begin position="24"/>
        <end position="632"/>
    </location>
</feature>
<comment type="caution">
    <text evidence="5">The sequence shown here is derived from an EMBL/GenBank/DDBJ whole genome shotgun (WGS) entry which is preliminary data.</text>
</comment>
<keyword evidence="2" id="KW-0472">Membrane</keyword>
<dbReference type="SMART" id="SM00228">
    <property type="entry name" value="PDZ"/>
    <property type="match status" value="1"/>
</dbReference>
<evidence type="ECO:0000313" key="5">
    <source>
        <dbReference type="EMBL" id="KAL3778886.1"/>
    </source>
</evidence>
<protein>
    <recommendedName>
        <fullName evidence="4">PDZ domain-containing protein</fullName>
    </recommendedName>
</protein>
<reference evidence="5 6" key="1">
    <citation type="journal article" date="2020" name="G3 (Bethesda)">
        <title>Improved Reference Genome for Cyclotella cryptica CCMP332, a Model for Cell Wall Morphogenesis, Salinity Adaptation, and Lipid Production in Diatoms (Bacillariophyta).</title>
        <authorList>
            <person name="Roberts W.R."/>
            <person name="Downey K.M."/>
            <person name="Ruck E.C."/>
            <person name="Traller J.C."/>
            <person name="Alverson A.J."/>
        </authorList>
    </citation>
    <scope>NUCLEOTIDE SEQUENCE [LARGE SCALE GENOMIC DNA]</scope>
    <source>
        <strain evidence="5 6">CCMP332</strain>
    </source>
</reference>
<sequence>MKTIAKSSFTLFVTLSILSSAVSTLFSGTFFHDYNVNGIRDTSSPGFYEGGAVNIPVRLKSCDDSSKDEVVAKAYSNEEGQYYFNISANEVGFDYNDELREYCYYLHVDVSQYSLSPFVTNAVVTHTATNQVYPESGRSEKAIVQPGDEVVWNVGIAGEYSSVLREYEIFDAVAEETTSTLATTTEMVFINTQSTDYTDSFFSSNGADDHVTDIIDSLDNHTMLVDIFDNETALTLDTVDQLDNATTITPNTTNTVTSCLGCELRVQAIVGVQLDNIDSKLNDDARSLFENVCESFLEDQLSIATPPISDISCVVVDESFETPLPGRSLRGNYNRGLSQVYVADMNITGNAPSSNTYLTPQSIKFKELCVGTFTVQGEYFVRALHEAEQNSDSNDAVFQSVQNVRGVMTSDASEVSQAGEQIDDPSNPEAGRLSSGALAAIAGGTVFCLMGFLMFVVIKVLRNRWHNFSNVEERSGSSNPDKLRKFAELSKTDLPTPSPTNSSVSGPSVITPVSIRSNTNEVEVNIIPESFSGYVERKQQSKTSTILNSRVRRDLVAPPGKLGILVANTAGFGPAVYSMQKGSPMDGLIFVNDIIIAINGINTRDCTTSQITQIMKETMDQERKITVLSSVR</sequence>
<feature type="domain" description="PDZ" evidence="4">
    <location>
        <begin position="560"/>
        <end position="618"/>
    </location>
</feature>
<evidence type="ECO:0000256" key="2">
    <source>
        <dbReference type="SAM" id="Phobius"/>
    </source>
</evidence>
<proteinExistence type="predicted"/>
<feature type="region of interest" description="Disordered" evidence="1">
    <location>
        <begin position="409"/>
        <end position="429"/>
    </location>
</feature>
<dbReference type="InterPro" id="IPR001478">
    <property type="entry name" value="PDZ"/>
</dbReference>
<dbReference type="AlphaFoldDB" id="A0ABD3NTZ4"/>
<keyword evidence="2" id="KW-0812">Transmembrane</keyword>
<accession>A0ABD3NTZ4</accession>